<dbReference type="Pfam" id="PF00010">
    <property type="entry name" value="HLH"/>
    <property type="match status" value="1"/>
</dbReference>
<evidence type="ECO:0000313" key="8">
    <source>
        <dbReference type="EMBL" id="MCL7042107.1"/>
    </source>
</evidence>
<evidence type="ECO:0000256" key="1">
    <source>
        <dbReference type="ARBA" id="ARBA00004123"/>
    </source>
</evidence>
<dbReference type="PROSITE" id="PS50888">
    <property type="entry name" value="BHLH"/>
    <property type="match status" value="1"/>
</dbReference>
<comment type="caution">
    <text evidence="8">The sequence shown here is derived from an EMBL/GenBank/DDBJ whole genome shotgun (WGS) entry which is preliminary data.</text>
</comment>
<keyword evidence="3" id="KW-0238">DNA-binding</keyword>
<evidence type="ECO:0000256" key="2">
    <source>
        <dbReference type="ARBA" id="ARBA00023015"/>
    </source>
</evidence>
<evidence type="ECO:0000256" key="5">
    <source>
        <dbReference type="ARBA" id="ARBA00023242"/>
    </source>
</evidence>
<dbReference type="Gene3D" id="4.10.280.10">
    <property type="entry name" value="Helix-loop-helix DNA-binding domain"/>
    <property type="match status" value="1"/>
</dbReference>
<protein>
    <recommendedName>
        <fullName evidence="7">BHLH domain-containing protein</fullName>
    </recommendedName>
</protein>
<keyword evidence="5" id="KW-0539">Nucleus</keyword>
<evidence type="ECO:0000256" key="3">
    <source>
        <dbReference type="ARBA" id="ARBA00023125"/>
    </source>
</evidence>
<evidence type="ECO:0000259" key="7">
    <source>
        <dbReference type="PROSITE" id="PS50888"/>
    </source>
</evidence>
<feature type="domain" description="BHLH" evidence="7">
    <location>
        <begin position="64"/>
        <end position="115"/>
    </location>
</feature>
<keyword evidence="6" id="KW-0175">Coiled coil</keyword>
<dbReference type="PANTHER" id="PTHR46133:SF9">
    <property type="entry name" value="TRANSCRIPTION FACTOR BHLH104"/>
    <property type="match status" value="1"/>
</dbReference>
<keyword evidence="2" id="KW-0805">Transcription regulation</keyword>
<dbReference type="GO" id="GO:0003700">
    <property type="term" value="F:DNA-binding transcription factor activity"/>
    <property type="evidence" value="ECO:0007669"/>
    <property type="project" value="InterPro"/>
</dbReference>
<dbReference type="InterPro" id="IPR036638">
    <property type="entry name" value="HLH_DNA-bd_sf"/>
</dbReference>
<dbReference type="EMBL" id="JAJJMA010231441">
    <property type="protein sequence ID" value="MCL7042107.1"/>
    <property type="molecule type" value="Genomic_DNA"/>
</dbReference>
<sequence length="219" mass="24775">MDSFQEDSNWPPLIDYSAIIEDAASTDFYWGNQSSCMELDPSIAGVVTQEIGGTRKRSRNEASSKLGTKACREKMRRDKLNDRFSDLSSILEPGRPAKTDKSAILSDAIRVLYQLRTETQELKDSNEKLQEEIKSLKTEKNELREEKLLLKADKERIEQQVKSMNVLPTGFVSPHPAAYPAGVNKMMAYPNYGGYPMWHWIPPTALDTSQDHVLRPPVA</sequence>
<gene>
    <name evidence="8" type="ORF">MKW94_023315</name>
</gene>
<dbReference type="GO" id="GO:0005634">
    <property type="term" value="C:nucleus"/>
    <property type="evidence" value="ECO:0007669"/>
    <property type="project" value="UniProtKB-SubCell"/>
</dbReference>
<evidence type="ECO:0000256" key="4">
    <source>
        <dbReference type="ARBA" id="ARBA00023163"/>
    </source>
</evidence>
<dbReference type="AlphaFoldDB" id="A0AA41VIX4"/>
<comment type="subcellular location">
    <subcellularLocation>
        <location evidence="1">Nucleus</location>
    </subcellularLocation>
</comment>
<evidence type="ECO:0000256" key="6">
    <source>
        <dbReference type="SAM" id="Coils"/>
    </source>
</evidence>
<dbReference type="GO" id="GO:0006879">
    <property type="term" value="P:intracellular iron ion homeostasis"/>
    <property type="evidence" value="ECO:0007669"/>
    <property type="project" value="InterPro"/>
</dbReference>
<dbReference type="PANTHER" id="PTHR46133">
    <property type="entry name" value="BHLH TRANSCRIPTION FACTOR"/>
    <property type="match status" value="1"/>
</dbReference>
<accession>A0AA41VIX4</accession>
<dbReference type="InterPro" id="IPR011598">
    <property type="entry name" value="bHLH_dom"/>
</dbReference>
<organism evidence="8 9">
    <name type="scientific">Papaver nudicaule</name>
    <name type="common">Iceland poppy</name>
    <dbReference type="NCBI Taxonomy" id="74823"/>
    <lineage>
        <taxon>Eukaryota</taxon>
        <taxon>Viridiplantae</taxon>
        <taxon>Streptophyta</taxon>
        <taxon>Embryophyta</taxon>
        <taxon>Tracheophyta</taxon>
        <taxon>Spermatophyta</taxon>
        <taxon>Magnoliopsida</taxon>
        <taxon>Ranunculales</taxon>
        <taxon>Papaveraceae</taxon>
        <taxon>Papaveroideae</taxon>
        <taxon>Papaver</taxon>
    </lineage>
</organism>
<keyword evidence="9" id="KW-1185">Reference proteome</keyword>
<proteinExistence type="predicted"/>
<name>A0AA41VIX4_PAPNU</name>
<dbReference type="GO" id="GO:0003677">
    <property type="term" value="F:DNA binding"/>
    <property type="evidence" value="ECO:0007669"/>
    <property type="project" value="UniProtKB-KW"/>
</dbReference>
<dbReference type="SMART" id="SM00353">
    <property type="entry name" value="HLH"/>
    <property type="match status" value="1"/>
</dbReference>
<dbReference type="FunFam" id="4.10.280.10:FF:000165">
    <property type="entry name" value="Transcription factor bHLH104"/>
    <property type="match status" value="1"/>
</dbReference>
<feature type="coiled-coil region" evidence="6">
    <location>
        <begin position="112"/>
        <end position="160"/>
    </location>
</feature>
<keyword evidence="4" id="KW-0804">Transcription</keyword>
<reference evidence="8" key="1">
    <citation type="submission" date="2022-03" db="EMBL/GenBank/DDBJ databases">
        <title>A functionally conserved STORR gene fusion in Papaver species that diverged 16.8 million years ago.</title>
        <authorList>
            <person name="Catania T."/>
        </authorList>
    </citation>
    <scope>NUCLEOTIDE SEQUENCE</scope>
    <source>
        <strain evidence="8">S-191538</strain>
    </source>
</reference>
<evidence type="ECO:0000313" key="9">
    <source>
        <dbReference type="Proteomes" id="UP001177140"/>
    </source>
</evidence>
<dbReference type="InterPro" id="IPR044818">
    <property type="entry name" value="ILR3-like"/>
</dbReference>
<dbReference type="SUPFAM" id="SSF47459">
    <property type="entry name" value="HLH, helix-loop-helix DNA-binding domain"/>
    <property type="match status" value="1"/>
</dbReference>
<dbReference type="Proteomes" id="UP001177140">
    <property type="component" value="Unassembled WGS sequence"/>
</dbReference>
<dbReference type="GO" id="GO:0046983">
    <property type="term" value="F:protein dimerization activity"/>
    <property type="evidence" value="ECO:0007669"/>
    <property type="project" value="InterPro"/>
</dbReference>
<dbReference type="CDD" id="cd11446">
    <property type="entry name" value="bHLH_AtILR3_like"/>
    <property type="match status" value="1"/>
</dbReference>